<dbReference type="InterPro" id="IPR001509">
    <property type="entry name" value="Epimerase_deHydtase"/>
</dbReference>
<feature type="non-terminal residue" evidence="2">
    <location>
        <position position="1"/>
    </location>
</feature>
<dbReference type="InterPro" id="IPR036291">
    <property type="entry name" value="NAD(P)-bd_dom_sf"/>
</dbReference>
<dbReference type="PANTHER" id="PTHR43238">
    <property type="entry name" value="GDP-L-FUCOSE SYNTHASE"/>
    <property type="match status" value="1"/>
</dbReference>
<accession>A0A382LAQ5</accession>
<evidence type="ECO:0000313" key="2">
    <source>
        <dbReference type="EMBL" id="SVC32167.1"/>
    </source>
</evidence>
<protein>
    <recommendedName>
        <fullName evidence="1">NAD-dependent epimerase/dehydratase domain-containing protein</fullName>
    </recommendedName>
</protein>
<sequence>NKLYNFNWKTAVLTNLFGPYDKVGEIAHATGAIMEKFVNNNGIIEIWGSGKQERDFLYVKDAITAFDLIMDSNYDAVNVASGATTSISELVDMLIKISGFKGKINYNTSMPEGISKRGMSIKRLQSLGWKPKYSLEDALAETYQWYYDNT</sequence>
<dbReference type="EMBL" id="UINC01085017">
    <property type="protein sequence ID" value="SVC32167.1"/>
    <property type="molecule type" value="Genomic_DNA"/>
</dbReference>
<reference evidence="2" key="1">
    <citation type="submission" date="2018-05" db="EMBL/GenBank/DDBJ databases">
        <authorList>
            <person name="Lanie J.A."/>
            <person name="Ng W.-L."/>
            <person name="Kazmierczak K.M."/>
            <person name="Andrzejewski T.M."/>
            <person name="Davidsen T.M."/>
            <person name="Wayne K.J."/>
            <person name="Tettelin H."/>
            <person name="Glass J.I."/>
            <person name="Rusch D."/>
            <person name="Podicherti R."/>
            <person name="Tsui H.-C.T."/>
            <person name="Winkler M.E."/>
        </authorList>
    </citation>
    <scope>NUCLEOTIDE SEQUENCE</scope>
</reference>
<feature type="domain" description="NAD-dependent epimerase/dehydratase" evidence="1">
    <location>
        <begin position="2"/>
        <end position="79"/>
    </location>
</feature>
<dbReference type="Pfam" id="PF01370">
    <property type="entry name" value="Epimerase"/>
    <property type="match status" value="1"/>
</dbReference>
<dbReference type="AlphaFoldDB" id="A0A382LAQ5"/>
<dbReference type="Gene3D" id="3.40.50.720">
    <property type="entry name" value="NAD(P)-binding Rossmann-like Domain"/>
    <property type="match status" value="1"/>
</dbReference>
<dbReference type="Gene3D" id="3.90.25.10">
    <property type="entry name" value="UDP-galactose 4-epimerase, domain 1"/>
    <property type="match status" value="1"/>
</dbReference>
<evidence type="ECO:0000259" key="1">
    <source>
        <dbReference type="Pfam" id="PF01370"/>
    </source>
</evidence>
<name>A0A382LAQ5_9ZZZZ</name>
<proteinExistence type="predicted"/>
<dbReference type="PANTHER" id="PTHR43238:SF1">
    <property type="entry name" value="GDP-L-FUCOSE SYNTHASE"/>
    <property type="match status" value="1"/>
</dbReference>
<gene>
    <name evidence="2" type="ORF">METZ01_LOCUS285021</name>
</gene>
<dbReference type="GO" id="GO:0050577">
    <property type="term" value="F:GDP-L-fucose synthase activity"/>
    <property type="evidence" value="ECO:0007669"/>
    <property type="project" value="TreeGrafter"/>
</dbReference>
<dbReference type="SUPFAM" id="SSF51735">
    <property type="entry name" value="NAD(P)-binding Rossmann-fold domains"/>
    <property type="match status" value="1"/>
</dbReference>
<organism evidence="2">
    <name type="scientific">marine metagenome</name>
    <dbReference type="NCBI Taxonomy" id="408172"/>
    <lineage>
        <taxon>unclassified sequences</taxon>
        <taxon>metagenomes</taxon>
        <taxon>ecological metagenomes</taxon>
    </lineage>
</organism>